<name>A0A2G4SF97_RHIZD</name>
<evidence type="ECO:0008006" key="4">
    <source>
        <dbReference type="Google" id="ProtNLM"/>
    </source>
</evidence>
<keyword evidence="1" id="KW-0732">Signal</keyword>
<keyword evidence="3" id="KW-1185">Reference proteome</keyword>
<dbReference type="EMBL" id="KZ303876">
    <property type="protein sequence ID" value="PHZ07442.1"/>
    <property type="molecule type" value="Genomic_DNA"/>
</dbReference>
<evidence type="ECO:0000313" key="2">
    <source>
        <dbReference type="EMBL" id="PHZ07442.1"/>
    </source>
</evidence>
<dbReference type="RefSeq" id="XP_023461150.1">
    <property type="nucleotide sequence ID" value="XM_023614423.1"/>
</dbReference>
<feature type="chain" id="PRO_5013935562" description="F-box domain-containing protein" evidence="1">
    <location>
        <begin position="22"/>
        <end position="525"/>
    </location>
</feature>
<dbReference type="GeneID" id="35445412"/>
<feature type="signal peptide" evidence="1">
    <location>
        <begin position="1"/>
        <end position="21"/>
    </location>
</feature>
<evidence type="ECO:0000256" key="1">
    <source>
        <dbReference type="SAM" id="SignalP"/>
    </source>
</evidence>
<proteinExistence type="predicted"/>
<reference evidence="2 3" key="1">
    <citation type="journal article" date="2016" name="Proc. Natl. Acad. Sci. U.S.A.">
        <title>Lipid metabolic changes in an early divergent fungus govern the establishment of a mutualistic symbiosis with endobacteria.</title>
        <authorList>
            <person name="Lastovetsky O.A."/>
            <person name="Gaspar M.L."/>
            <person name="Mondo S.J."/>
            <person name="LaButti K.M."/>
            <person name="Sandor L."/>
            <person name="Grigoriev I.V."/>
            <person name="Henry S.A."/>
            <person name="Pawlowska T.E."/>
        </authorList>
    </citation>
    <scope>NUCLEOTIDE SEQUENCE [LARGE SCALE GENOMIC DNA]</scope>
    <source>
        <strain evidence="2 3">ATCC 52813</strain>
    </source>
</reference>
<gene>
    <name evidence="2" type="ORF">RHIMIDRAFT_303593</name>
</gene>
<dbReference type="Proteomes" id="UP000242254">
    <property type="component" value="Unassembled WGS sequence"/>
</dbReference>
<accession>A0A2G4SF97</accession>
<organism evidence="2 3">
    <name type="scientific">Rhizopus microsporus ATCC 52813</name>
    <dbReference type="NCBI Taxonomy" id="1340429"/>
    <lineage>
        <taxon>Eukaryota</taxon>
        <taxon>Fungi</taxon>
        <taxon>Fungi incertae sedis</taxon>
        <taxon>Mucoromycota</taxon>
        <taxon>Mucoromycotina</taxon>
        <taxon>Mucoromycetes</taxon>
        <taxon>Mucorales</taxon>
        <taxon>Mucorineae</taxon>
        <taxon>Rhizopodaceae</taxon>
        <taxon>Rhizopus</taxon>
    </lineage>
</organism>
<dbReference type="AlphaFoldDB" id="A0A2G4SF97"/>
<protein>
    <recommendedName>
        <fullName evidence="4">F-box domain-containing protein</fullName>
    </recommendedName>
</protein>
<evidence type="ECO:0000313" key="3">
    <source>
        <dbReference type="Proteomes" id="UP000242254"/>
    </source>
</evidence>
<sequence length="525" mass="60396">MSGPLAFSVLDDFIFMLFVYAENWNDIMSLTLVCKQYQNVALKQKIDIPFEFTSDLDLTRCTIPSKIARVIKVKCVSAAQEAYFRNVSKCFVSYRLIIIDFIEVDSWKRTKKICRTILKTGKTLRVLNTKRPKKITAYLTNVEEKYQQQHVLYTENQGHPPLKRRHSEEDFIMLKVPRNTNLRRNFLLQHLLTLSSPTFENSVEPLFSRISQVTSYKEAYTHSMFFTCGVEEAMVHVKQFVNCIVQFDTFSLLVTSFDIFYHNHKYEDDCAQSLDRIFQAPTAKISRKTNTNKKFMEISVFVGHYELLVVGGYFNIHGSILPFLGSSMGKFNFQEAISTTIHIPDLSSPFVRTSRLLNQYVKRKSHELWSLHCQYAYNKGFYPISAISFTNHYSQVHKCSNSQHFLSQVLRLISSTMVIKPAELDSLWALLLRLPSYKKMVETASTIPTNFVELSAHLNNLNDDSSFGSILHVLSAVQSKAPCFFLSLYSESKAKEIALGIMTGGLKRNITDQHDAIMENIKKNI</sequence>